<feature type="region of interest" description="Disordered" evidence="1">
    <location>
        <begin position="157"/>
        <end position="188"/>
    </location>
</feature>
<evidence type="ECO:0000313" key="4">
    <source>
        <dbReference type="EMBL" id="KAK0508817.1"/>
    </source>
</evidence>
<evidence type="ECO:0000256" key="3">
    <source>
        <dbReference type="SAM" id="SignalP"/>
    </source>
</evidence>
<accession>A0AA39QT96</accession>
<feature type="transmembrane region" description="Helical" evidence="2">
    <location>
        <begin position="195"/>
        <end position="216"/>
    </location>
</feature>
<sequence length="283" mass="30109">MHWLFIPAFCILQLVSGQSECFFPNATAIDASNLGGSGLHEYVPCNTAGTAYSMCCRTNTTDTPDTCRPDGLCESFGGGGVWRDSCTDARWESQYFVALCLSGTDDRGDPWGQMNAPVTVCDDGSYCCGNTVSYERNYLSGPDCCAANQGVFLENGRPTSINPNANASTSSSASSAAGKDGPSSTPAKEIPARTIVIGVIGGFAGSALVVLGIRLVMIQRNLRANLAARESATLKLPDMINYVNPGWGPCEAPTYVGEYTREELRGEAIERPQLDGNQRLEKG</sequence>
<evidence type="ECO:0000256" key="1">
    <source>
        <dbReference type="SAM" id="MobiDB-lite"/>
    </source>
</evidence>
<gene>
    <name evidence="4" type="ORF">JMJ35_009093</name>
</gene>
<name>A0AA39QT96_9LECA</name>
<feature type="compositionally biased region" description="Low complexity" evidence="1">
    <location>
        <begin position="160"/>
        <end position="177"/>
    </location>
</feature>
<proteinExistence type="predicted"/>
<dbReference type="Proteomes" id="UP001166286">
    <property type="component" value="Unassembled WGS sequence"/>
</dbReference>
<keyword evidence="2" id="KW-1133">Transmembrane helix</keyword>
<organism evidence="4 5">
    <name type="scientific">Cladonia borealis</name>
    <dbReference type="NCBI Taxonomy" id="184061"/>
    <lineage>
        <taxon>Eukaryota</taxon>
        <taxon>Fungi</taxon>
        <taxon>Dikarya</taxon>
        <taxon>Ascomycota</taxon>
        <taxon>Pezizomycotina</taxon>
        <taxon>Lecanoromycetes</taxon>
        <taxon>OSLEUM clade</taxon>
        <taxon>Lecanoromycetidae</taxon>
        <taxon>Lecanorales</taxon>
        <taxon>Lecanorineae</taxon>
        <taxon>Cladoniaceae</taxon>
        <taxon>Cladonia</taxon>
    </lineage>
</organism>
<keyword evidence="5" id="KW-1185">Reference proteome</keyword>
<dbReference type="AlphaFoldDB" id="A0AA39QT96"/>
<feature type="chain" id="PRO_5041243664" evidence="3">
    <location>
        <begin position="18"/>
        <end position="283"/>
    </location>
</feature>
<reference evidence="4" key="1">
    <citation type="submission" date="2023-03" db="EMBL/GenBank/DDBJ databases">
        <title>Complete genome of Cladonia borealis.</title>
        <authorList>
            <person name="Park H."/>
        </authorList>
    </citation>
    <scope>NUCLEOTIDE SEQUENCE</scope>
    <source>
        <strain evidence="4">ANT050790</strain>
    </source>
</reference>
<evidence type="ECO:0000256" key="2">
    <source>
        <dbReference type="SAM" id="Phobius"/>
    </source>
</evidence>
<comment type="caution">
    <text evidence="4">The sequence shown here is derived from an EMBL/GenBank/DDBJ whole genome shotgun (WGS) entry which is preliminary data.</text>
</comment>
<evidence type="ECO:0000313" key="5">
    <source>
        <dbReference type="Proteomes" id="UP001166286"/>
    </source>
</evidence>
<feature type="signal peptide" evidence="3">
    <location>
        <begin position="1"/>
        <end position="17"/>
    </location>
</feature>
<keyword evidence="2" id="KW-0812">Transmembrane</keyword>
<keyword evidence="2" id="KW-0472">Membrane</keyword>
<keyword evidence="3" id="KW-0732">Signal</keyword>
<protein>
    <submittedName>
        <fullName evidence="4">Uncharacterized protein</fullName>
    </submittedName>
</protein>
<dbReference type="EMBL" id="JAFEKC020000020">
    <property type="protein sequence ID" value="KAK0508817.1"/>
    <property type="molecule type" value="Genomic_DNA"/>
</dbReference>